<feature type="compositionally biased region" description="Polar residues" evidence="1">
    <location>
        <begin position="315"/>
        <end position="332"/>
    </location>
</feature>
<feature type="compositionally biased region" description="Low complexity" evidence="1">
    <location>
        <begin position="107"/>
        <end position="122"/>
    </location>
</feature>
<evidence type="ECO:0000256" key="1">
    <source>
        <dbReference type="SAM" id="MobiDB-lite"/>
    </source>
</evidence>
<reference evidence="2" key="1">
    <citation type="submission" date="2020-11" db="EMBL/GenBank/DDBJ databases">
        <authorList>
            <consortium name="DOE Joint Genome Institute"/>
            <person name="Ahrendt S."/>
            <person name="Riley R."/>
            <person name="Andreopoulos W."/>
            <person name="Labutti K."/>
            <person name="Pangilinan J."/>
            <person name="Ruiz-Duenas F.J."/>
            <person name="Barrasa J.M."/>
            <person name="Sanchez-Garcia M."/>
            <person name="Camarero S."/>
            <person name="Miyauchi S."/>
            <person name="Serrano A."/>
            <person name="Linde D."/>
            <person name="Babiker R."/>
            <person name="Drula E."/>
            <person name="Ayuso-Fernandez I."/>
            <person name="Pacheco R."/>
            <person name="Padilla G."/>
            <person name="Ferreira P."/>
            <person name="Barriuso J."/>
            <person name="Kellner H."/>
            <person name="Castanera R."/>
            <person name="Alfaro M."/>
            <person name="Ramirez L."/>
            <person name="Pisabarro A.G."/>
            <person name="Kuo A."/>
            <person name="Tritt A."/>
            <person name="Lipzen A."/>
            <person name="He G."/>
            <person name="Yan M."/>
            <person name="Ng V."/>
            <person name="Cullen D."/>
            <person name="Martin F."/>
            <person name="Rosso M.-N."/>
            <person name="Henrissat B."/>
            <person name="Hibbett D."/>
            <person name="Martinez A.T."/>
            <person name="Grigoriev I.V."/>
        </authorList>
    </citation>
    <scope>NUCLEOTIDE SEQUENCE</scope>
    <source>
        <strain evidence="2">CBS 506.95</strain>
    </source>
</reference>
<proteinExistence type="predicted"/>
<feature type="region of interest" description="Disordered" evidence="1">
    <location>
        <begin position="253"/>
        <end position="397"/>
    </location>
</feature>
<feature type="compositionally biased region" description="Polar residues" evidence="1">
    <location>
        <begin position="190"/>
        <end position="220"/>
    </location>
</feature>
<dbReference type="AlphaFoldDB" id="A0A9P6EDZ7"/>
<protein>
    <submittedName>
        <fullName evidence="2">Uncharacterized protein</fullName>
    </submittedName>
</protein>
<dbReference type="OrthoDB" id="3069649at2759"/>
<evidence type="ECO:0000313" key="2">
    <source>
        <dbReference type="EMBL" id="KAF9527332.1"/>
    </source>
</evidence>
<feature type="compositionally biased region" description="Polar residues" evidence="1">
    <location>
        <begin position="371"/>
        <end position="395"/>
    </location>
</feature>
<feature type="compositionally biased region" description="Low complexity" evidence="1">
    <location>
        <begin position="352"/>
        <end position="366"/>
    </location>
</feature>
<sequence length="415" mass="43204">MSTPTSTTPFTPIQPATNSAKSRSRLPMVSGIARRIGRAVKPVEKDTPRKAPEKLTISSPRPIASPSRSPPASKSSSLPALTIPARPAAQKSAVEASPAPSSIKRLSSGASPRSSAIASPSRQKQSSAPIPTRLGSIPRKSASTRPEQSLVKTPVARQGSKSEISPTGSSLSQDAKPSAGRNFLRRISNIPGSTSKSKPESQPSNLKPTTANKPRSNTVGSPLPLTLSTPSPQALADPTGRALIASRLENLNAVASTKPRSNTVNSFSITRKSPLSQSTRNGSSSGSDLEFNSPSKSTGSQLPIPKRVGKPVSLGISSPRPSLVSPTASKFSGSAGRPTSTSKTPPVPVQRSSNTPPDSATPSSPSEHAASFTSKANKRMTNSTKPLIPTWSESEAPTPAQCRDLFRNSLSMVVR</sequence>
<feature type="compositionally biased region" description="Polar residues" evidence="1">
    <location>
        <begin position="253"/>
        <end position="281"/>
    </location>
</feature>
<feature type="compositionally biased region" description="Polar residues" evidence="1">
    <location>
        <begin position="141"/>
        <end position="151"/>
    </location>
</feature>
<feature type="compositionally biased region" description="Basic and acidic residues" evidence="1">
    <location>
        <begin position="41"/>
        <end position="53"/>
    </location>
</feature>
<name>A0A9P6EDZ7_9AGAR</name>
<organism evidence="2 3">
    <name type="scientific">Crepidotus variabilis</name>
    <dbReference type="NCBI Taxonomy" id="179855"/>
    <lineage>
        <taxon>Eukaryota</taxon>
        <taxon>Fungi</taxon>
        <taxon>Dikarya</taxon>
        <taxon>Basidiomycota</taxon>
        <taxon>Agaricomycotina</taxon>
        <taxon>Agaricomycetes</taxon>
        <taxon>Agaricomycetidae</taxon>
        <taxon>Agaricales</taxon>
        <taxon>Agaricineae</taxon>
        <taxon>Crepidotaceae</taxon>
        <taxon>Crepidotus</taxon>
    </lineage>
</organism>
<comment type="caution">
    <text evidence="2">The sequence shown here is derived from an EMBL/GenBank/DDBJ whole genome shotgun (WGS) entry which is preliminary data.</text>
</comment>
<accession>A0A9P6EDZ7</accession>
<dbReference type="EMBL" id="MU157862">
    <property type="protein sequence ID" value="KAF9527332.1"/>
    <property type="molecule type" value="Genomic_DNA"/>
</dbReference>
<feature type="compositionally biased region" description="Low complexity" evidence="1">
    <location>
        <begin position="221"/>
        <end position="232"/>
    </location>
</feature>
<gene>
    <name evidence="2" type="ORF">CPB83DRAFT_401512</name>
</gene>
<feature type="region of interest" description="Disordered" evidence="1">
    <location>
        <begin position="1"/>
        <end position="239"/>
    </location>
</feature>
<feature type="compositionally biased region" description="Low complexity" evidence="1">
    <location>
        <begin position="1"/>
        <end position="11"/>
    </location>
</feature>
<feature type="compositionally biased region" description="Polar residues" evidence="1">
    <location>
        <begin position="159"/>
        <end position="175"/>
    </location>
</feature>
<evidence type="ECO:0000313" key="3">
    <source>
        <dbReference type="Proteomes" id="UP000807306"/>
    </source>
</evidence>
<dbReference type="Proteomes" id="UP000807306">
    <property type="component" value="Unassembled WGS sequence"/>
</dbReference>
<feature type="compositionally biased region" description="Low complexity" evidence="1">
    <location>
        <begin position="57"/>
        <end position="81"/>
    </location>
</feature>
<feature type="compositionally biased region" description="Polar residues" evidence="1">
    <location>
        <begin position="290"/>
        <end position="301"/>
    </location>
</feature>
<keyword evidence="3" id="KW-1185">Reference proteome</keyword>